<feature type="transmembrane region" description="Helical" evidence="1">
    <location>
        <begin position="131"/>
        <end position="153"/>
    </location>
</feature>
<feature type="transmembrane region" description="Helical" evidence="1">
    <location>
        <begin position="331"/>
        <end position="350"/>
    </location>
</feature>
<feature type="transmembrane region" description="Helical" evidence="1">
    <location>
        <begin position="240"/>
        <end position="259"/>
    </location>
</feature>
<keyword evidence="1" id="KW-1133">Transmembrane helix</keyword>
<organism evidence="2 3">
    <name type="scientific">Methanococcoides methylutens</name>
    <dbReference type="NCBI Taxonomy" id="2226"/>
    <lineage>
        <taxon>Archaea</taxon>
        <taxon>Methanobacteriati</taxon>
        <taxon>Methanobacteriota</taxon>
        <taxon>Stenosarchaea group</taxon>
        <taxon>Methanomicrobia</taxon>
        <taxon>Methanosarcinales</taxon>
        <taxon>Methanosarcinaceae</taxon>
        <taxon>Methanococcoides</taxon>
    </lineage>
</organism>
<dbReference type="AlphaFoldDB" id="A0A099T4T7"/>
<keyword evidence="1" id="KW-0472">Membrane</keyword>
<dbReference type="EMBL" id="JRHO01000009">
    <property type="protein sequence ID" value="KGK99158.1"/>
    <property type="molecule type" value="Genomic_DNA"/>
</dbReference>
<dbReference type="RefSeq" id="WP_048193573.1">
    <property type="nucleotide sequence ID" value="NZ_CAAGSM010000002.1"/>
</dbReference>
<feature type="transmembrane region" description="Helical" evidence="1">
    <location>
        <begin position="211"/>
        <end position="231"/>
    </location>
</feature>
<evidence type="ECO:0000313" key="3">
    <source>
        <dbReference type="Proteomes" id="UP000029859"/>
    </source>
</evidence>
<feature type="transmembrane region" description="Helical" evidence="1">
    <location>
        <begin position="447"/>
        <end position="464"/>
    </location>
</feature>
<comment type="caution">
    <text evidence="2">The sequence shown here is derived from an EMBL/GenBank/DDBJ whole genome shotgun (WGS) entry which is preliminary data.</text>
</comment>
<evidence type="ECO:0000256" key="1">
    <source>
        <dbReference type="SAM" id="Phobius"/>
    </source>
</evidence>
<name>A0A099T4T7_METMT</name>
<feature type="transmembrane region" description="Helical" evidence="1">
    <location>
        <begin position="80"/>
        <end position="99"/>
    </location>
</feature>
<feature type="transmembrane region" description="Helical" evidence="1">
    <location>
        <begin position="105"/>
        <end position="124"/>
    </location>
</feature>
<dbReference type="OrthoDB" id="164013at2157"/>
<proteinExistence type="predicted"/>
<feature type="transmembrane region" description="Helical" evidence="1">
    <location>
        <begin position="386"/>
        <end position="404"/>
    </location>
</feature>
<dbReference type="Proteomes" id="UP000029859">
    <property type="component" value="Unassembled WGS sequence"/>
</dbReference>
<gene>
    <name evidence="2" type="ORF">LI82_03775</name>
</gene>
<keyword evidence="3" id="KW-1185">Reference proteome</keyword>
<feature type="transmembrane region" description="Helical" evidence="1">
    <location>
        <begin position="416"/>
        <end position="435"/>
    </location>
</feature>
<feature type="transmembrane region" description="Helical" evidence="1">
    <location>
        <begin position="43"/>
        <end position="60"/>
    </location>
</feature>
<evidence type="ECO:0000313" key="2">
    <source>
        <dbReference type="EMBL" id="KGK99158.1"/>
    </source>
</evidence>
<reference evidence="2 3" key="1">
    <citation type="submission" date="2014-09" db="EMBL/GenBank/DDBJ databases">
        <title>Draft genome sequence of an obligately methylotrophic methanogen, Methanococcoides methylutens, isolated from marine sediment.</title>
        <authorList>
            <person name="Guan Y."/>
            <person name="Ngugi D.K."/>
            <person name="Blom J."/>
            <person name="Ali S."/>
            <person name="Ferry J.G."/>
            <person name="Stingl U."/>
        </authorList>
    </citation>
    <scope>NUCLEOTIDE SEQUENCE [LARGE SCALE GENOMIC DNA]</scope>
    <source>
        <strain evidence="2 3">DSM 2657</strain>
    </source>
</reference>
<feature type="transmembrane region" description="Helical" evidence="1">
    <location>
        <begin position="18"/>
        <end position="37"/>
    </location>
</feature>
<feature type="transmembrane region" description="Helical" evidence="1">
    <location>
        <begin position="476"/>
        <end position="495"/>
    </location>
</feature>
<evidence type="ECO:0008006" key="4">
    <source>
        <dbReference type="Google" id="ProtNLM"/>
    </source>
</evidence>
<keyword evidence="1" id="KW-0812">Transmembrane</keyword>
<protein>
    <recommendedName>
        <fullName evidence="4">Glycosyltransferase RgtA/B/C/D-like domain-containing protein</fullName>
    </recommendedName>
</protein>
<feature type="transmembrane region" description="Helical" evidence="1">
    <location>
        <begin position="288"/>
        <end position="319"/>
    </location>
</feature>
<accession>A0A099T4T7</accession>
<sequence>MLNSIGRFNDKFMFTHRLFLYILPFVGVTGVVIPLLFGQSNLSLLGSYLAIPLILAPFIYVKQSKNENNFTSLDPKTFNLFLSAYFICLFISIILFYTFDVRPLVYYFVISVMASLILLEIVLFDISEKKGIVIIIQMVILSLDLIWGVTLNYNFFIGRTDPMGHAWLIQNAIDNAYITDIFAVYKPFPLWHILCAFVQNILGTSLSTQKIMFFTNGIIYSFVPIISFLICQKIFDNKKIALLAALFVLLNPDVILYGMTSIPRSVSSFLEIVLIFVLLYSNDSKKKLIAIILTFSFIIYHTASVPYVFLILLGIYTLSRIYTQENDKLPFSYNFIILYFGMTLFYWMYYAQGLFEALIGNIVRPAPTGISTASVFFTPLSELFNYLQYTPLLLFVIIGFFATLQSKRICTLGKVFCFLGLLSVSVSFPGPSLLFNRLADNLNFARFGQYSFLFIGLTGAIGFYEIFNKSKKYGKVILLILFISMAFLSVSNDFVASDNPLVKRPFYTFYLTDEEETSFVYIASVTEGYVMSDYVTTRYLSFSKYEDKAHILEVDNKSMNILRNDSDDVFLIRKLELEKRPLRLYSLSGDDFILMPSWGNDLEYYYQDTTLWNELPKYNKIYDSNSVIGFN</sequence>